<feature type="transmembrane region" description="Helical" evidence="1">
    <location>
        <begin position="226"/>
        <end position="248"/>
    </location>
</feature>
<dbReference type="EMBL" id="JACJVR010000007">
    <property type="protein sequence ID" value="MBB6690307.1"/>
    <property type="molecule type" value="Genomic_DNA"/>
</dbReference>
<keyword evidence="1" id="KW-0472">Membrane</keyword>
<keyword evidence="3" id="KW-1185">Reference proteome</keyword>
<evidence type="ECO:0008006" key="4">
    <source>
        <dbReference type="Google" id="ProtNLM"/>
    </source>
</evidence>
<keyword evidence="1" id="KW-0812">Transmembrane</keyword>
<evidence type="ECO:0000313" key="3">
    <source>
        <dbReference type="Proteomes" id="UP000553776"/>
    </source>
</evidence>
<feature type="transmembrane region" description="Helical" evidence="1">
    <location>
        <begin position="20"/>
        <end position="38"/>
    </location>
</feature>
<keyword evidence="1" id="KW-1133">Transmembrane helix</keyword>
<proteinExistence type="predicted"/>
<comment type="caution">
    <text evidence="2">The sequence shown here is derived from an EMBL/GenBank/DDBJ whole genome shotgun (WGS) entry which is preliminary data.</text>
</comment>
<evidence type="ECO:0000256" key="1">
    <source>
        <dbReference type="SAM" id="Phobius"/>
    </source>
</evidence>
<feature type="transmembrane region" description="Helical" evidence="1">
    <location>
        <begin position="158"/>
        <end position="178"/>
    </location>
</feature>
<feature type="transmembrane region" description="Helical" evidence="1">
    <location>
        <begin position="379"/>
        <end position="406"/>
    </location>
</feature>
<evidence type="ECO:0000313" key="2">
    <source>
        <dbReference type="EMBL" id="MBB6690307.1"/>
    </source>
</evidence>
<dbReference type="AlphaFoldDB" id="A0A841TPR9"/>
<dbReference type="RefSeq" id="WP_185134343.1">
    <property type="nucleotide sequence ID" value="NZ_BORM01000002.1"/>
</dbReference>
<reference evidence="2 3" key="1">
    <citation type="submission" date="2020-08" db="EMBL/GenBank/DDBJ databases">
        <title>Cohnella phylogeny.</title>
        <authorList>
            <person name="Dunlap C."/>
        </authorList>
    </citation>
    <scope>NUCLEOTIDE SEQUENCE [LARGE SCALE GENOMIC DNA]</scope>
    <source>
        <strain evidence="2 3">DSM 25239</strain>
    </source>
</reference>
<accession>A0A841TPR9</accession>
<gene>
    <name evidence="2" type="ORF">H7B90_02735</name>
</gene>
<feature type="transmembrane region" description="Helical" evidence="1">
    <location>
        <begin position="328"/>
        <end position="346"/>
    </location>
</feature>
<organism evidence="2 3">
    <name type="scientific">Cohnella xylanilytica</name>
    <dbReference type="NCBI Taxonomy" id="557555"/>
    <lineage>
        <taxon>Bacteria</taxon>
        <taxon>Bacillati</taxon>
        <taxon>Bacillota</taxon>
        <taxon>Bacilli</taxon>
        <taxon>Bacillales</taxon>
        <taxon>Paenibacillaceae</taxon>
        <taxon>Cohnella</taxon>
    </lineage>
</organism>
<protein>
    <recommendedName>
        <fullName evidence="4">Sporulation integral membrane protein YlbJ</fullName>
    </recommendedName>
</protein>
<sequence>MSDAPSVRPRSRRWQASLSVLYGACALLLVIGIVRSPGEAFRASLAGLQIWWQTVFPGLLPPLMLAELLAASGLLHALSALCEPVTRRLFKLPGGAGWAIVFGWIAGMPAGAREAARLKDKGLVRDADMDTLLLVSHLPNPFVVVLVIGSGFLHAPAYGWAIVLGLWLSAIAAGALWARAAKPASPSVPPPPAAGEPGALLSRLSRIVREAREEDGRPFGKQIADAVTHAVTVLFAVGGLILMSSVLLRMLQIAWPQADAWLAVPGIYELHLGAYETSRSALFASSPVHAVSLLAAVLAWTGWSGLLQARAVIGAGTGFPWARFVSGRLLHAALALLFTFPLAYAVREGWLSGIAPAWASLNAGDSADSNWSLPLPSGWLFLSEMALTSIISILVFLLLALLAALIRPRQRPPRDR</sequence>
<feature type="transmembrane region" description="Helical" evidence="1">
    <location>
        <begin position="95"/>
        <end position="112"/>
    </location>
</feature>
<feature type="transmembrane region" description="Helical" evidence="1">
    <location>
        <begin position="50"/>
        <end position="75"/>
    </location>
</feature>
<feature type="transmembrane region" description="Helical" evidence="1">
    <location>
        <begin position="132"/>
        <end position="152"/>
    </location>
</feature>
<name>A0A841TPR9_9BACL</name>
<dbReference type="Proteomes" id="UP000553776">
    <property type="component" value="Unassembled WGS sequence"/>
</dbReference>